<dbReference type="SUPFAM" id="SSF49899">
    <property type="entry name" value="Concanavalin A-like lectins/glucanases"/>
    <property type="match status" value="1"/>
</dbReference>
<dbReference type="NCBIfam" id="TIGR04183">
    <property type="entry name" value="Por_Secre_tail"/>
    <property type="match status" value="1"/>
</dbReference>
<keyword evidence="5" id="KW-1185">Reference proteome</keyword>
<dbReference type="AlphaFoldDB" id="A0A937FWR2"/>
<dbReference type="GO" id="GO:0004553">
    <property type="term" value="F:hydrolase activity, hydrolyzing O-glycosyl compounds"/>
    <property type="evidence" value="ECO:0007669"/>
    <property type="project" value="InterPro"/>
</dbReference>
<dbReference type="InterPro" id="IPR013320">
    <property type="entry name" value="ConA-like_dom_sf"/>
</dbReference>
<comment type="similarity">
    <text evidence="1">Belongs to the glycosyl hydrolase 16 family.</text>
</comment>
<dbReference type="CDD" id="cd08023">
    <property type="entry name" value="GH16_laminarinase_like"/>
    <property type="match status" value="1"/>
</dbReference>
<evidence type="ECO:0000256" key="1">
    <source>
        <dbReference type="ARBA" id="ARBA00006865"/>
    </source>
</evidence>
<evidence type="ECO:0000313" key="4">
    <source>
        <dbReference type="EMBL" id="MBL6446422.1"/>
    </source>
</evidence>
<dbReference type="InterPro" id="IPR026444">
    <property type="entry name" value="Secre_tail"/>
</dbReference>
<dbReference type="Gene3D" id="2.60.120.200">
    <property type="match status" value="1"/>
</dbReference>
<dbReference type="InterPro" id="IPR045829">
    <property type="entry name" value="PKD_6"/>
</dbReference>
<proteinExistence type="inferred from homology"/>
<comment type="caution">
    <text evidence="4">The sequence shown here is derived from an EMBL/GenBank/DDBJ whole genome shotgun (WGS) entry which is preliminary data.</text>
</comment>
<name>A0A937FWR2_9BACT</name>
<gene>
    <name evidence="4" type="ORF">JMN32_08890</name>
</gene>
<organism evidence="4 5">
    <name type="scientific">Fulvivirga marina</name>
    <dbReference type="NCBI Taxonomy" id="2494733"/>
    <lineage>
        <taxon>Bacteria</taxon>
        <taxon>Pseudomonadati</taxon>
        <taxon>Bacteroidota</taxon>
        <taxon>Cytophagia</taxon>
        <taxon>Cytophagales</taxon>
        <taxon>Fulvivirgaceae</taxon>
        <taxon>Fulvivirga</taxon>
    </lineage>
</organism>
<evidence type="ECO:0000259" key="3">
    <source>
        <dbReference type="PROSITE" id="PS51762"/>
    </source>
</evidence>
<protein>
    <submittedName>
        <fullName evidence="4">Family 16 glycosylhydrolase</fullName>
    </submittedName>
</protein>
<dbReference type="RefSeq" id="WP_202855967.1">
    <property type="nucleotide sequence ID" value="NZ_JAEUGD010000029.1"/>
</dbReference>
<evidence type="ECO:0000256" key="2">
    <source>
        <dbReference type="SAM" id="SignalP"/>
    </source>
</evidence>
<reference evidence="4" key="1">
    <citation type="submission" date="2021-01" db="EMBL/GenBank/DDBJ databases">
        <title>Fulvivirga kasyanovii gen. nov., sp nov., a novel member of the phylum Bacteroidetes isolated from seawater in a mussel farm.</title>
        <authorList>
            <person name="Zhao L.-H."/>
            <person name="Wang Z.-J."/>
        </authorList>
    </citation>
    <scope>NUCLEOTIDE SEQUENCE</scope>
    <source>
        <strain evidence="4">29W222</strain>
    </source>
</reference>
<feature type="signal peptide" evidence="2">
    <location>
        <begin position="1"/>
        <end position="22"/>
    </location>
</feature>
<keyword evidence="2" id="KW-0732">Signal</keyword>
<dbReference type="PROSITE" id="PS51762">
    <property type="entry name" value="GH16_2"/>
    <property type="match status" value="1"/>
</dbReference>
<accession>A0A937FWR2</accession>
<dbReference type="Pfam" id="PF00722">
    <property type="entry name" value="Glyco_hydro_16"/>
    <property type="match status" value="1"/>
</dbReference>
<sequence>MKNVFSISTLLLSFTLSTVSFGQCPTLVWSDEFDGSSLDLTKWEPQIGDGCAEGICGWGNNELQYYKAENAIVSNGTLKIVAKKERVRNKAYTSARLRTKNLANFTFGRFEARIKLVNGQGFWPAFWMLSANEPYGGWPESGEIDIMEGLGQHVNEVFGTIHYGDPYPANQFQGTDFKLYDNTFDQEFHVFAVEWEQNVIRWYVDDVLYQTKTSSDVSPYNWPFDANNQMYLLLNLAVGGNLPGSPDGSTSFPSQMEIDYVRVYDGGFNPSISGDRLVPYQASGEIYSINNAPQGSSYAWSLPVGASITSGTGSSSITVDWGDTGGDVICNVSTNCTTKQYKINVKVEPDFTYDFSFENFDQAANININEVTGSLTEVNNPDPSGINTSVLNAQYIRNNQEQFDIISYSTTAIDNASLYSEGMNKFYMDILTEAPIGTEIIIQLENSSVASPSNYPAGRHSRYIGKVTQNGSWERIAFDFLDQPDASTDPSTVDQIIVLFAPNTLTGDTYYWDNFDGYKADNGSMGIGSSDGRVGNSSRTLEESPIDNKDFSIAVFPNPANDYLKLNIDSEYEGIINLEIINFNGQVVKALTLKTSAGYSQYEISLDKLPAGIYYIKETSMNQNFSQKLIKN</sequence>
<feature type="domain" description="GH16" evidence="3">
    <location>
        <begin position="19"/>
        <end position="269"/>
    </location>
</feature>
<dbReference type="EMBL" id="JAEUGD010000029">
    <property type="protein sequence ID" value="MBL6446422.1"/>
    <property type="molecule type" value="Genomic_DNA"/>
</dbReference>
<evidence type="ECO:0000313" key="5">
    <source>
        <dbReference type="Proteomes" id="UP000614216"/>
    </source>
</evidence>
<dbReference type="GO" id="GO:0005975">
    <property type="term" value="P:carbohydrate metabolic process"/>
    <property type="evidence" value="ECO:0007669"/>
    <property type="project" value="InterPro"/>
</dbReference>
<dbReference type="Proteomes" id="UP000614216">
    <property type="component" value="Unassembled WGS sequence"/>
</dbReference>
<dbReference type="InterPro" id="IPR000757">
    <property type="entry name" value="Beta-glucanase-like"/>
</dbReference>
<dbReference type="PANTHER" id="PTHR10963:SF55">
    <property type="entry name" value="GLYCOSIDE HYDROLASE FAMILY 16 PROTEIN"/>
    <property type="match status" value="1"/>
</dbReference>
<dbReference type="InterPro" id="IPR050546">
    <property type="entry name" value="Glycosyl_Hydrlase_16"/>
</dbReference>
<dbReference type="Pfam" id="PF18962">
    <property type="entry name" value="Por_Secre_tail"/>
    <property type="match status" value="1"/>
</dbReference>
<dbReference type="Pfam" id="PF19408">
    <property type="entry name" value="PKD_6"/>
    <property type="match status" value="1"/>
</dbReference>
<feature type="chain" id="PRO_5038033705" evidence="2">
    <location>
        <begin position="23"/>
        <end position="632"/>
    </location>
</feature>
<dbReference type="PANTHER" id="PTHR10963">
    <property type="entry name" value="GLYCOSYL HYDROLASE-RELATED"/>
    <property type="match status" value="1"/>
</dbReference>